<evidence type="ECO:0000313" key="2">
    <source>
        <dbReference type="EMBL" id="MBM6827148.1"/>
    </source>
</evidence>
<dbReference type="PANTHER" id="PTHR30595">
    <property type="entry name" value="GLPR-RELATED TRANSCRIPTIONAL REPRESSOR"/>
    <property type="match status" value="1"/>
</dbReference>
<dbReference type="Gene3D" id="3.30.565.60">
    <property type="match status" value="1"/>
</dbReference>
<organism evidence="2 3">
    <name type="scientific">Mordavella massiliensis</name>
    <dbReference type="NCBI Taxonomy" id="1871024"/>
    <lineage>
        <taxon>Bacteria</taxon>
        <taxon>Bacillati</taxon>
        <taxon>Bacillota</taxon>
        <taxon>Clostridia</taxon>
        <taxon>Eubacteriales</taxon>
        <taxon>Clostridiaceae</taxon>
        <taxon>Mordavella</taxon>
    </lineage>
</organism>
<dbReference type="EMBL" id="JACJLV010000025">
    <property type="protein sequence ID" value="MBM6827148.1"/>
    <property type="molecule type" value="Genomic_DNA"/>
</dbReference>
<dbReference type="Pfam" id="PF04326">
    <property type="entry name" value="SLFN_AlbA_2"/>
    <property type="match status" value="1"/>
</dbReference>
<protein>
    <submittedName>
        <fullName evidence="2">DNA binding domain-containing protein</fullName>
    </submittedName>
</protein>
<evidence type="ECO:0000259" key="1">
    <source>
        <dbReference type="Pfam" id="PF04326"/>
    </source>
</evidence>
<dbReference type="Gene3D" id="3.30.950.30">
    <property type="entry name" value="Schlafen, AAA domain"/>
    <property type="match status" value="1"/>
</dbReference>
<accession>A0A938X4Y4</accession>
<dbReference type="InterPro" id="IPR038475">
    <property type="entry name" value="RecG_C_sf"/>
</dbReference>
<proteinExistence type="predicted"/>
<evidence type="ECO:0000313" key="3">
    <source>
        <dbReference type="Proteomes" id="UP000713880"/>
    </source>
</evidence>
<feature type="domain" description="Schlafen AlbA-2" evidence="1">
    <location>
        <begin position="17"/>
        <end position="143"/>
    </location>
</feature>
<gene>
    <name evidence="2" type="ORF">H6A13_08600</name>
</gene>
<name>A0A938X4Y4_9CLOT</name>
<dbReference type="PANTHER" id="PTHR30595:SF6">
    <property type="entry name" value="SCHLAFEN ALBA-2 DOMAIN-CONTAINING PROTEIN"/>
    <property type="match status" value="1"/>
</dbReference>
<dbReference type="InterPro" id="IPR038461">
    <property type="entry name" value="Schlafen_AlbA_2_dom_sf"/>
</dbReference>
<sequence>MNSNTIIELLKVGERINLECKKAESNLPNSVWETYSSFANTDGGLILLGVEEDLKETDFEKRFTFVSVKNPDQRLKDFWNTINSEKVSSNILVDADVGVCEVKGEIIMWIHVPQADYHSKPVYINGNPMKGTFKRNHEGDYHCTEDEIKAMLRDASDSGNDGGLLTGYTLEDIDMNSLRSYRIEFEHCNPDHIWNGNDDQTFLKNMGGYAINRLTEKGWLTAAGLLMFGKGLAIRERFDNIRMDYIDESNLLEGSRWSDRLTYDGMWENNLYNFVRQVTPKLVNGIKRPFRLEGMTRVDDTPVHKAIREAVINMIIHSDYLINGVLKIIKKDNGFLFANPGNLKLPIISIYEGGHSVARNPRIQQMFRMIGLGDNIGSGFPTILEAWGEEQWRKPDLSQNEELHQVELKLWMISLMPKECTEYLKKLFGIKYSHLDNNSQIILGTAYLENGVSNARMQSVLELHSTEIGHILSNLVEQKMLIADKKGRWTRYYLNQEYKIEPEQYEISDFENSDKKFKNETDRIIFEYIKVNGFITVHQVLDITRITTNQGANVALGRLINAGVVQKVRQGRHFIYQLK</sequence>
<dbReference type="AlphaFoldDB" id="A0A938X4Y4"/>
<keyword evidence="3" id="KW-1185">Reference proteome</keyword>
<comment type="caution">
    <text evidence="2">The sequence shown here is derived from an EMBL/GenBank/DDBJ whole genome shotgun (WGS) entry which is preliminary data.</text>
</comment>
<reference evidence="2" key="2">
    <citation type="journal article" date="2021" name="Sci. Rep.">
        <title>The distribution of antibiotic resistance genes in chicken gut microbiota commensals.</title>
        <authorList>
            <person name="Juricova H."/>
            <person name="Matiasovicova J."/>
            <person name="Kubasova T."/>
            <person name="Cejkova D."/>
            <person name="Rychlik I."/>
        </authorList>
    </citation>
    <scope>NUCLEOTIDE SEQUENCE</scope>
    <source>
        <strain evidence="2">An420c</strain>
    </source>
</reference>
<dbReference type="RefSeq" id="WP_338043047.1">
    <property type="nucleotide sequence ID" value="NZ_JACJLV010000025.1"/>
</dbReference>
<dbReference type="Proteomes" id="UP000713880">
    <property type="component" value="Unassembled WGS sequence"/>
</dbReference>
<dbReference type="InterPro" id="IPR007421">
    <property type="entry name" value="Schlafen_AlbA_2_dom"/>
</dbReference>
<dbReference type="Pfam" id="PF13749">
    <property type="entry name" value="HATPase_c_4"/>
    <property type="match status" value="1"/>
</dbReference>
<reference evidence="2" key="1">
    <citation type="submission" date="2020-08" db="EMBL/GenBank/DDBJ databases">
        <authorList>
            <person name="Cejkova D."/>
            <person name="Kubasova T."/>
            <person name="Jahodarova E."/>
            <person name="Rychlik I."/>
        </authorList>
    </citation>
    <scope>NUCLEOTIDE SEQUENCE</scope>
    <source>
        <strain evidence="2">An420c</strain>
    </source>
</reference>